<dbReference type="GO" id="GO:0044718">
    <property type="term" value="P:siderophore transmembrane transport"/>
    <property type="evidence" value="ECO:0007669"/>
    <property type="project" value="TreeGrafter"/>
</dbReference>
<comment type="subcellular location">
    <subcellularLocation>
        <location evidence="1 8">Cell outer membrane</location>
        <topology evidence="1 8">Multi-pass membrane protein</topology>
    </subcellularLocation>
</comment>
<evidence type="ECO:0000259" key="9">
    <source>
        <dbReference type="Pfam" id="PF07715"/>
    </source>
</evidence>
<dbReference type="GO" id="GO:0015344">
    <property type="term" value="F:siderophore uptake transmembrane transporter activity"/>
    <property type="evidence" value="ECO:0007669"/>
    <property type="project" value="TreeGrafter"/>
</dbReference>
<comment type="similarity">
    <text evidence="8">Belongs to the TonB-dependent receptor family.</text>
</comment>
<dbReference type="InterPro" id="IPR037066">
    <property type="entry name" value="Plug_dom_sf"/>
</dbReference>
<dbReference type="SUPFAM" id="SSF49464">
    <property type="entry name" value="Carboxypeptidase regulatory domain-like"/>
    <property type="match status" value="1"/>
</dbReference>
<gene>
    <name evidence="10" type="ORF">SAMN04487996_11754</name>
</gene>
<evidence type="ECO:0000256" key="6">
    <source>
        <dbReference type="ARBA" id="ARBA00023136"/>
    </source>
</evidence>
<dbReference type="Proteomes" id="UP000198748">
    <property type="component" value="Unassembled WGS sequence"/>
</dbReference>
<evidence type="ECO:0000313" key="11">
    <source>
        <dbReference type="Proteomes" id="UP000198748"/>
    </source>
</evidence>
<dbReference type="GO" id="GO:0009279">
    <property type="term" value="C:cell outer membrane"/>
    <property type="evidence" value="ECO:0007669"/>
    <property type="project" value="UniProtKB-SubCell"/>
</dbReference>
<reference evidence="11" key="1">
    <citation type="submission" date="2016-10" db="EMBL/GenBank/DDBJ databases">
        <authorList>
            <person name="Varghese N."/>
            <person name="Submissions S."/>
        </authorList>
    </citation>
    <scope>NUCLEOTIDE SEQUENCE [LARGE SCALE GENOMIC DNA]</scope>
    <source>
        <strain evidence="11">DSM 25329</strain>
    </source>
</reference>
<evidence type="ECO:0000256" key="7">
    <source>
        <dbReference type="ARBA" id="ARBA00023237"/>
    </source>
</evidence>
<keyword evidence="4 8" id="KW-0812">Transmembrane</keyword>
<dbReference type="Gene3D" id="2.40.170.20">
    <property type="entry name" value="TonB-dependent receptor, beta-barrel domain"/>
    <property type="match status" value="1"/>
</dbReference>
<name>A0A1G7T0Z9_9BACT</name>
<keyword evidence="3 8" id="KW-1134">Transmembrane beta strand</keyword>
<dbReference type="STRING" id="659014.SAMN04487996_11754"/>
<evidence type="ECO:0000256" key="1">
    <source>
        <dbReference type="ARBA" id="ARBA00004571"/>
    </source>
</evidence>
<dbReference type="InterPro" id="IPR036942">
    <property type="entry name" value="Beta-barrel_TonB_sf"/>
</dbReference>
<dbReference type="InterPro" id="IPR012910">
    <property type="entry name" value="Plug_dom"/>
</dbReference>
<dbReference type="InterPro" id="IPR008969">
    <property type="entry name" value="CarboxyPept-like_regulatory"/>
</dbReference>
<keyword evidence="6 8" id="KW-0472">Membrane</keyword>
<protein>
    <submittedName>
        <fullName evidence="10">Outer membrane receptor proteins, mostly Fe transport</fullName>
    </submittedName>
</protein>
<accession>A0A1G7T0Z9</accession>
<dbReference type="Pfam" id="PF07715">
    <property type="entry name" value="Plug"/>
    <property type="match status" value="1"/>
</dbReference>
<evidence type="ECO:0000313" key="10">
    <source>
        <dbReference type="EMBL" id="SDG29026.1"/>
    </source>
</evidence>
<dbReference type="SUPFAM" id="SSF56935">
    <property type="entry name" value="Porins"/>
    <property type="match status" value="1"/>
</dbReference>
<evidence type="ECO:0000256" key="4">
    <source>
        <dbReference type="ARBA" id="ARBA00022692"/>
    </source>
</evidence>
<organism evidence="10 11">
    <name type="scientific">Dyadobacter soli</name>
    <dbReference type="NCBI Taxonomy" id="659014"/>
    <lineage>
        <taxon>Bacteria</taxon>
        <taxon>Pseudomonadati</taxon>
        <taxon>Bacteroidota</taxon>
        <taxon>Cytophagia</taxon>
        <taxon>Cytophagales</taxon>
        <taxon>Spirosomataceae</taxon>
        <taxon>Dyadobacter</taxon>
    </lineage>
</organism>
<dbReference type="EMBL" id="FNAN01000017">
    <property type="protein sequence ID" value="SDG29026.1"/>
    <property type="molecule type" value="Genomic_DNA"/>
</dbReference>
<dbReference type="Pfam" id="PF13715">
    <property type="entry name" value="CarbopepD_reg_2"/>
    <property type="match status" value="1"/>
</dbReference>
<keyword evidence="7 8" id="KW-0998">Cell outer membrane</keyword>
<evidence type="ECO:0000256" key="2">
    <source>
        <dbReference type="ARBA" id="ARBA00022448"/>
    </source>
</evidence>
<evidence type="ECO:0000256" key="3">
    <source>
        <dbReference type="ARBA" id="ARBA00022452"/>
    </source>
</evidence>
<sequence length="774" mass="86821">MLVHAQRAVIFGTVRSSEGETLPGATISVRETSAGAFSDQNGKFRIEKLPAGNVSITVTFMGYQPETRTVKLGENHEQRVDFKLSAAAMDLQEASVIGLSETREAAKLAFNITAIDAKQLHNTTLDLSNVLDRVSGVRVRETGGVGSNFNFSLNGFTGRQVKFFIDGIPMDNFGSSFQLNNIPVNLADRVEIYKGVVPIALGSDALGGAVNIITNPNRRNYLDVSYSYGSFNTHRSAVNTGVTTQNGFTFQLNAFQNYSDNNYWVDVDVVPDLNTGLSVPMRVRRFHDKYRNETVIAQVGVVNKAFADRLLLGITLGQNAADIQTGNRMYEVYGQRRRKGNIVMPSLKYAKKDLLVKGLNLALNANFNLGQEQSIDTAFRQYNWLGEFIYKESNPNTPGGEVSRMFYKFRNNNGLVNATLSYQLGQKHALTLNNTFNTFNRKGEDVLDPENLDNKQPKRTSKNVIGLAYRYDVSSKWNTTFFVKEYIQKSVSHNILNNEYYVQENTFSKQGYGLATTYFLLPQLQLKGSYEKSYRLPENEELFGDVVNLASNYNLRPESSHNFNLGVNYTTTISKIHNFYVDANLIYRSASDFIRPSLYSSFGRAIQQMVNLRDVTNSGVDGEIRYSFRRLFSAGVNVTYQNIRNNTKFEGQSTTVSPVYRDRIPNMPYLFGNANASVFFKNVGGEGNTLTIGYNLLYVHEFYLRWPSQGAAGSKLTVPEQVAHDASVVYSLAGGKYNIAVECRNIADATLYDNFSLQKPSRSFNVKLRYFLVK</sequence>
<dbReference type="PANTHER" id="PTHR30069">
    <property type="entry name" value="TONB-DEPENDENT OUTER MEMBRANE RECEPTOR"/>
    <property type="match status" value="1"/>
</dbReference>
<evidence type="ECO:0000256" key="8">
    <source>
        <dbReference type="PROSITE-ProRule" id="PRU01360"/>
    </source>
</evidence>
<keyword evidence="5" id="KW-0732">Signal</keyword>
<keyword evidence="2 8" id="KW-0813">Transport</keyword>
<dbReference type="PANTHER" id="PTHR30069:SF29">
    <property type="entry name" value="HEMOGLOBIN AND HEMOGLOBIN-HAPTOGLOBIN-BINDING PROTEIN 1-RELATED"/>
    <property type="match status" value="1"/>
</dbReference>
<dbReference type="PROSITE" id="PS52016">
    <property type="entry name" value="TONB_DEPENDENT_REC_3"/>
    <property type="match status" value="1"/>
</dbReference>
<dbReference type="Gene3D" id="2.170.130.10">
    <property type="entry name" value="TonB-dependent receptor, plug domain"/>
    <property type="match status" value="1"/>
</dbReference>
<dbReference type="Gene3D" id="2.60.40.1120">
    <property type="entry name" value="Carboxypeptidase-like, regulatory domain"/>
    <property type="match status" value="1"/>
</dbReference>
<dbReference type="AlphaFoldDB" id="A0A1G7T0Z9"/>
<keyword evidence="10" id="KW-0675">Receptor</keyword>
<keyword evidence="11" id="KW-1185">Reference proteome</keyword>
<feature type="domain" description="TonB-dependent receptor plug" evidence="9">
    <location>
        <begin position="107"/>
        <end position="209"/>
    </location>
</feature>
<proteinExistence type="inferred from homology"/>
<evidence type="ECO:0000256" key="5">
    <source>
        <dbReference type="ARBA" id="ARBA00022729"/>
    </source>
</evidence>
<dbReference type="InterPro" id="IPR039426">
    <property type="entry name" value="TonB-dep_rcpt-like"/>
</dbReference>